<evidence type="ECO:0000256" key="3">
    <source>
        <dbReference type="HAMAP-Rule" id="MF_02056"/>
    </source>
</evidence>
<evidence type="ECO:0000313" key="7">
    <source>
        <dbReference type="Proteomes" id="UP000198393"/>
    </source>
</evidence>
<dbReference type="InterPro" id="IPR000277">
    <property type="entry name" value="Cys/Met-Metab_PyrdxlP-dep_enz"/>
</dbReference>
<comment type="similarity">
    <text evidence="3">Belongs to the trans-sulfuration enzymes family. MetZ subfamily.</text>
</comment>
<dbReference type="InterPro" id="IPR015421">
    <property type="entry name" value="PyrdxlP-dep_Trfase_major"/>
</dbReference>
<dbReference type="GO" id="GO:0030170">
    <property type="term" value="F:pyridoxal phosphate binding"/>
    <property type="evidence" value="ECO:0007669"/>
    <property type="project" value="UniProtKB-UniRule"/>
</dbReference>
<organism evidence="6 7">
    <name type="scientific">Ekhidna lutea</name>
    <dbReference type="NCBI Taxonomy" id="447679"/>
    <lineage>
        <taxon>Bacteria</taxon>
        <taxon>Pseudomonadati</taxon>
        <taxon>Bacteroidota</taxon>
        <taxon>Cytophagia</taxon>
        <taxon>Cytophagales</taxon>
        <taxon>Reichenbachiellaceae</taxon>
        <taxon>Ekhidna</taxon>
    </lineage>
</organism>
<comment type="subunit">
    <text evidence="3">Homotetramer.</text>
</comment>
<dbReference type="InterPro" id="IPR015422">
    <property type="entry name" value="PyrdxlP-dep_Trfase_small"/>
</dbReference>
<protein>
    <recommendedName>
        <fullName evidence="3">O-succinylhomoserine sulfhydrylase</fullName>
        <shortName evidence="3">OSH sulfhydrylase</shortName>
        <shortName evidence="3">OSHS sulfhydrylase</shortName>
        <ecNumber evidence="3">2.5.1.-</ecNumber>
    </recommendedName>
</protein>
<dbReference type="EMBL" id="FZPD01000005">
    <property type="protein sequence ID" value="SNT29973.1"/>
    <property type="molecule type" value="Genomic_DNA"/>
</dbReference>
<dbReference type="GO" id="GO:0019346">
    <property type="term" value="P:transsulfuration"/>
    <property type="evidence" value="ECO:0007669"/>
    <property type="project" value="InterPro"/>
</dbReference>
<dbReference type="CDD" id="cd00614">
    <property type="entry name" value="CGS_like"/>
    <property type="match status" value="1"/>
</dbReference>
<dbReference type="Gene3D" id="3.90.1150.10">
    <property type="entry name" value="Aspartate Aminotransferase, domain 1"/>
    <property type="match status" value="1"/>
</dbReference>
<dbReference type="UniPathway" id="UPA00051">
    <property type="reaction ID" value="UER00449"/>
</dbReference>
<dbReference type="RefSeq" id="WP_089357944.1">
    <property type="nucleotide sequence ID" value="NZ_FZPD01000005.1"/>
</dbReference>
<comment type="function">
    <text evidence="3">Catalyzes the formation of L-homocysteine from O-succinyl-L-homoserine (OSHS) and hydrogen sulfide.</text>
</comment>
<dbReference type="HAMAP" id="MF_02056">
    <property type="entry name" value="MetZ"/>
    <property type="match status" value="1"/>
</dbReference>
<evidence type="ECO:0000256" key="2">
    <source>
        <dbReference type="ARBA" id="ARBA00022898"/>
    </source>
</evidence>
<keyword evidence="3" id="KW-0486">Methionine biosynthesis</keyword>
<dbReference type="FunFam" id="3.40.640.10:FF:000046">
    <property type="entry name" value="Cystathionine gamma-lyase"/>
    <property type="match status" value="1"/>
</dbReference>
<comment type="catalytic activity">
    <reaction evidence="3">
        <text>O-succinyl-L-homoserine + hydrogen sulfide = L-homocysteine + succinate</text>
        <dbReference type="Rhea" id="RHEA:27826"/>
        <dbReference type="ChEBI" id="CHEBI:29919"/>
        <dbReference type="ChEBI" id="CHEBI:30031"/>
        <dbReference type="ChEBI" id="CHEBI:57661"/>
        <dbReference type="ChEBI" id="CHEBI:58199"/>
    </reaction>
</comment>
<dbReference type="GO" id="GO:0005737">
    <property type="term" value="C:cytoplasm"/>
    <property type="evidence" value="ECO:0007669"/>
    <property type="project" value="TreeGrafter"/>
</dbReference>
<dbReference type="SUPFAM" id="SSF53383">
    <property type="entry name" value="PLP-dependent transferases"/>
    <property type="match status" value="1"/>
</dbReference>
<dbReference type="Pfam" id="PF01053">
    <property type="entry name" value="Cys_Met_Meta_PP"/>
    <property type="match status" value="1"/>
</dbReference>
<dbReference type="PANTHER" id="PTHR11808">
    <property type="entry name" value="TRANS-SULFURATION ENZYME FAMILY MEMBER"/>
    <property type="match status" value="1"/>
</dbReference>
<evidence type="ECO:0000313" key="6">
    <source>
        <dbReference type="EMBL" id="SNT29973.1"/>
    </source>
</evidence>
<dbReference type="PANTHER" id="PTHR11808:SF80">
    <property type="entry name" value="CYSTATHIONINE GAMMA-LYASE"/>
    <property type="match status" value="1"/>
</dbReference>
<dbReference type="EC" id="2.5.1.-" evidence="3"/>
<dbReference type="GO" id="GO:0071268">
    <property type="term" value="P:homocysteine biosynthetic process"/>
    <property type="evidence" value="ECO:0007669"/>
    <property type="project" value="InterPro"/>
</dbReference>
<comment type="cofactor">
    <cofactor evidence="1 3 5">
        <name>pyridoxal 5'-phosphate</name>
        <dbReference type="ChEBI" id="CHEBI:597326"/>
    </cofactor>
</comment>
<name>A0A239LJG8_EKHLU</name>
<accession>A0A239LJG8</accession>
<keyword evidence="3" id="KW-0808">Transferase</keyword>
<feature type="modified residue" description="N6-(pyridoxal phosphate)lysine" evidence="3 4">
    <location>
        <position position="203"/>
    </location>
</feature>
<keyword evidence="3" id="KW-0028">Amino-acid biosynthesis</keyword>
<dbReference type="Proteomes" id="UP000198393">
    <property type="component" value="Unassembled WGS sequence"/>
</dbReference>
<proteinExistence type="inferred from homology"/>
<dbReference type="GO" id="GO:0016765">
    <property type="term" value="F:transferase activity, transferring alkyl or aryl (other than methyl) groups"/>
    <property type="evidence" value="ECO:0007669"/>
    <property type="project" value="UniProtKB-UniRule"/>
</dbReference>
<sequence>MNFETQAIRTQLSNASQKEHSAPVYLTSSFTFDNAEEARAKFNDEIPGNIYSRYSNPNTDEFIQKLCLLEGAEDGLATATGMSAMFTSMAGLLQHGDHVLASRALFGSTHQLFTKVFPKWGIEHSYFNLHRPEKWESLITPKTKMIFVETPSNPGLDIVDLEYLGQLAEKHNLILNVDNCFATPYLQNPIEWGAHIVTHSATKFIDGQGRTLGGAIVGKKDLIEELRFFARHTGPSLSPFNAWVLSKSLETLAVRMEKHCENAFKIASYLEGHEELELVKYPFLESHPQCELAKKQMKHGGAIVTFIVKGGLERGVRFLDSLNMLSLTPNLGDTRTTVTHPASTTHSKLTEEERASVGIAPGLVRISVGLENVNDILGDIEQALQASKEKTVNPRIENLIKV</sequence>
<dbReference type="AlphaFoldDB" id="A0A239LJG8"/>
<gene>
    <name evidence="3" type="primary">metZ</name>
    <name evidence="6" type="ORF">SAMN05421640_3281</name>
</gene>
<dbReference type="GO" id="GO:0016846">
    <property type="term" value="F:carbon-sulfur lyase activity"/>
    <property type="evidence" value="ECO:0007669"/>
    <property type="project" value="TreeGrafter"/>
</dbReference>
<dbReference type="InterPro" id="IPR015424">
    <property type="entry name" value="PyrdxlP-dep_Trfase"/>
</dbReference>
<comment type="pathway">
    <text evidence="3">Amino-acid biosynthesis; L-methionine biosynthesis via de novo pathway; L-homocysteine from O-succinyl-L-homoserine: step 1/1.</text>
</comment>
<keyword evidence="7" id="KW-1185">Reference proteome</keyword>
<dbReference type="InterPro" id="IPR006234">
    <property type="entry name" value="O-succ-hSer_sulfhydrylase"/>
</dbReference>
<evidence type="ECO:0000256" key="4">
    <source>
        <dbReference type="PIRSR" id="PIRSR001434-2"/>
    </source>
</evidence>
<dbReference type="OrthoDB" id="9803729at2"/>
<evidence type="ECO:0000256" key="1">
    <source>
        <dbReference type="ARBA" id="ARBA00001933"/>
    </source>
</evidence>
<dbReference type="PIRSF" id="PIRSF001434">
    <property type="entry name" value="CGS"/>
    <property type="match status" value="1"/>
</dbReference>
<dbReference type="Gene3D" id="3.40.640.10">
    <property type="entry name" value="Type I PLP-dependent aspartate aminotransferase-like (Major domain)"/>
    <property type="match status" value="1"/>
</dbReference>
<dbReference type="GO" id="GO:0071266">
    <property type="term" value="P:'de novo' L-methionine biosynthetic process"/>
    <property type="evidence" value="ECO:0007669"/>
    <property type="project" value="UniProtKB-UniRule"/>
</dbReference>
<reference evidence="6 7" key="1">
    <citation type="submission" date="2017-06" db="EMBL/GenBank/DDBJ databases">
        <authorList>
            <person name="Kim H.J."/>
            <person name="Triplett B.A."/>
        </authorList>
    </citation>
    <scope>NUCLEOTIDE SEQUENCE [LARGE SCALE GENOMIC DNA]</scope>
    <source>
        <strain evidence="6 7">DSM 19307</strain>
    </source>
</reference>
<evidence type="ECO:0000256" key="5">
    <source>
        <dbReference type="RuleBase" id="RU362118"/>
    </source>
</evidence>
<dbReference type="FunFam" id="3.90.1150.10:FF:000033">
    <property type="entry name" value="Cystathionine gamma-synthase"/>
    <property type="match status" value="1"/>
</dbReference>
<keyword evidence="2 3" id="KW-0663">Pyridoxal phosphate</keyword>